<keyword evidence="3" id="KW-1185">Reference proteome</keyword>
<name>A0A2X4UTA7_9GAMM</name>
<evidence type="ECO:0000256" key="1">
    <source>
        <dbReference type="SAM" id="SignalP"/>
    </source>
</evidence>
<dbReference type="PROSITE" id="PS51257">
    <property type="entry name" value="PROKAR_LIPOPROTEIN"/>
    <property type="match status" value="1"/>
</dbReference>
<dbReference type="KEGG" id="lri:NCTC12151_02269"/>
<organism evidence="2 3">
    <name type="scientific">Leminorella richardii</name>
    <dbReference type="NCBI Taxonomy" id="158841"/>
    <lineage>
        <taxon>Bacteria</taxon>
        <taxon>Pseudomonadati</taxon>
        <taxon>Pseudomonadota</taxon>
        <taxon>Gammaproteobacteria</taxon>
        <taxon>Enterobacterales</taxon>
        <taxon>Budviciaceae</taxon>
        <taxon>Leminorella</taxon>
    </lineage>
</organism>
<evidence type="ECO:0000313" key="3">
    <source>
        <dbReference type="Proteomes" id="UP000249005"/>
    </source>
</evidence>
<accession>A0A2X4UTA7</accession>
<dbReference type="EMBL" id="LS483470">
    <property type="protein sequence ID" value="SQI41689.1"/>
    <property type="molecule type" value="Genomic_DNA"/>
</dbReference>
<dbReference type="AlphaFoldDB" id="A0A2X4UTA7"/>
<reference evidence="2 3" key="1">
    <citation type="submission" date="2018-06" db="EMBL/GenBank/DDBJ databases">
        <authorList>
            <consortium name="Pathogen Informatics"/>
            <person name="Doyle S."/>
        </authorList>
    </citation>
    <scope>NUCLEOTIDE SEQUENCE [LARGE SCALE GENOMIC DNA]</scope>
    <source>
        <strain evidence="2 3">NCTC12151</strain>
    </source>
</reference>
<evidence type="ECO:0000313" key="2">
    <source>
        <dbReference type="EMBL" id="SQI41689.1"/>
    </source>
</evidence>
<proteinExistence type="predicted"/>
<sequence length="76" mass="8297">MRIRVGILALALAGLAGCGSFTSRFNGHGDEYYSGTQYSLDQAREGSPVYYADVPLSFLFDTVMLPVDAIRRGFSQ</sequence>
<keyword evidence="1" id="KW-0732">Signal</keyword>
<gene>
    <name evidence="2" type="ORF">NCTC12151_02269</name>
</gene>
<dbReference type="Proteomes" id="UP000249005">
    <property type="component" value="Chromosome 1"/>
</dbReference>
<feature type="chain" id="PRO_5016057837" evidence="1">
    <location>
        <begin position="19"/>
        <end position="76"/>
    </location>
</feature>
<keyword evidence="2" id="KW-0449">Lipoprotein</keyword>
<feature type="signal peptide" evidence="1">
    <location>
        <begin position="1"/>
        <end position="18"/>
    </location>
</feature>
<dbReference type="OrthoDB" id="5679649at2"/>
<protein>
    <submittedName>
        <fullName evidence="2">Lipoprotein</fullName>
    </submittedName>
</protein>
<dbReference type="RefSeq" id="WP_111740738.1">
    <property type="nucleotide sequence ID" value="NZ_LR698987.1"/>
</dbReference>